<dbReference type="EMBL" id="FNYY01000002">
    <property type="protein sequence ID" value="SEI85907.1"/>
    <property type="molecule type" value="Genomic_DNA"/>
</dbReference>
<dbReference type="PANTHER" id="PTHR43095">
    <property type="entry name" value="SUGAR KINASE"/>
    <property type="match status" value="1"/>
</dbReference>
<feature type="domain" description="Carbohydrate kinase FGGY C-terminal" evidence="4">
    <location>
        <begin position="116"/>
        <end position="280"/>
    </location>
</feature>
<dbReference type="InterPro" id="IPR050406">
    <property type="entry name" value="FGGY_Carb_Kinase"/>
</dbReference>
<dbReference type="GeneID" id="80817079"/>
<proteinExistence type="inferred from homology"/>
<evidence type="ECO:0000313" key="6">
    <source>
        <dbReference type="Proteomes" id="UP000182932"/>
    </source>
</evidence>
<dbReference type="PANTHER" id="PTHR43095:SF5">
    <property type="entry name" value="XYLULOSE KINASE"/>
    <property type="match status" value="1"/>
</dbReference>
<keyword evidence="3 5" id="KW-0418">Kinase</keyword>
<dbReference type="Gene3D" id="3.30.420.40">
    <property type="match status" value="2"/>
</dbReference>
<dbReference type="GO" id="GO:0016301">
    <property type="term" value="F:kinase activity"/>
    <property type="evidence" value="ECO:0007669"/>
    <property type="project" value="UniProtKB-KW"/>
</dbReference>
<evidence type="ECO:0000256" key="1">
    <source>
        <dbReference type="ARBA" id="ARBA00009156"/>
    </source>
</evidence>
<protein>
    <submittedName>
        <fullName evidence="5">FGGY family of carbohydrate kinases, C-terminal domain</fullName>
    </submittedName>
</protein>
<dbReference type="GO" id="GO:0005975">
    <property type="term" value="P:carbohydrate metabolic process"/>
    <property type="evidence" value="ECO:0007669"/>
    <property type="project" value="InterPro"/>
</dbReference>
<accession>A0A975W7I3</accession>
<comment type="caution">
    <text evidence="5">The sequence shown here is derived from an EMBL/GenBank/DDBJ whole genome shotgun (WGS) entry which is preliminary data.</text>
</comment>
<organism evidence="5 6">
    <name type="scientific">Marinovum algicola</name>
    <dbReference type="NCBI Taxonomy" id="42444"/>
    <lineage>
        <taxon>Bacteria</taxon>
        <taxon>Pseudomonadati</taxon>
        <taxon>Pseudomonadota</taxon>
        <taxon>Alphaproteobacteria</taxon>
        <taxon>Rhodobacterales</taxon>
        <taxon>Roseobacteraceae</taxon>
        <taxon>Marinovum</taxon>
    </lineage>
</organism>
<evidence type="ECO:0000256" key="3">
    <source>
        <dbReference type="ARBA" id="ARBA00022777"/>
    </source>
</evidence>
<sequence length="347" mass="36049">MILFDDLGFGSRAYSDAVISALALDGLRHLLPPIVDGSETAHSLGAAAAAETGLPEGLTVCLGYMDIVTSGIASGLCDPHTRPGLSILGSTGVHTRFAAGADEIVLNPDRTGYTVALAGDAFGQVQTNMAAAINIDWIAGIARDVLHAGGRPGDSAEILAGFDELVAGARPGAVTYHPYIATTGERGPFSDPCARASFTGLDRSVGWAELLRGVYEGLAMAARDCYAAMGETPAEIRVAGGAARSAQLVHILAATLNRPVRAVARDEAGAAGAAMIAAVQSGVFASLAEADAAWVRPLLRAPVRPDPDLGPLYDRLYPAFREGRALMQPLWHSQARNSQSSTRKHIT</sequence>
<dbReference type="Proteomes" id="UP000182932">
    <property type="component" value="Unassembled WGS sequence"/>
</dbReference>
<evidence type="ECO:0000259" key="4">
    <source>
        <dbReference type="Pfam" id="PF02782"/>
    </source>
</evidence>
<keyword evidence="2" id="KW-0808">Transferase</keyword>
<keyword evidence="6" id="KW-1185">Reference proteome</keyword>
<dbReference type="RefSeq" id="WP_074835109.1">
    <property type="nucleotide sequence ID" value="NZ_CATMKJ010000001.1"/>
</dbReference>
<evidence type="ECO:0000256" key="2">
    <source>
        <dbReference type="ARBA" id="ARBA00022679"/>
    </source>
</evidence>
<dbReference type="SUPFAM" id="SSF53067">
    <property type="entry name" value="Actin-like ATPase domain"/>
    <property type="match status" value="1"/>
</dbReference>
<dbReference type="AlphaFoldDB" id="A0A975W7I3"/>
<dbReference type="InterPro" id="IPR043129">
    <property type="entry name" value="ATPase_NBD"/>
</dbReference>
<name>A0A975W7I3_9RHOB</name>
<evidence type="ECO:0000313" key="5">
    <source>
        <dbReference type="EMBL" id="SEI85907.1"/>
    </source>
</evidence>
<dbReference type="InterPro" id="IPR018485">
    <property type="entry name" value="FGGY_C"/>
</dbReference>
<gene>
    <name evidence="5" type="ORF">SAMN04487940_102213</name>
</gene>
<comment type="similarity">
    <text evidence="1">Belongs to the FGGY kinase family.</text>
</comment>
<dbReference type="Pfam" id="PF02782">
    <property type="entry name" value="FGGY_C"/>
    <property type="match status" value="1"/>
</dbReference>
<reference evidence="5 6" key="1">
    <citation type="submission" date="2016-10" db="EMBL/GenBank/DDBJ databases">
        <authorList>
            <person name="Varghese N."/>
            <person name="Submissions S."/>
        </authorList>
    </citation>
    <scope>NUCLEOTIDE SEQUENCE [LARGE SCALE GENOMIC DNA]</scope>
    <source>
        <strain evidence="5 6">FF3</strain>
    </source>
</reference>